<accession>A0ABS9DS22</accession>
<gene>
    <name evidence="5" type="ORF">L1892_23785</name>
</gene>
<dbReference type="PANTHER" id="PTHR33055">
    <property type="entry name" value="TRANSPOSASE FOR INSERTION SEQUENCE ELEMENT IS1111A"/>
    <property type="match status" value="1"/>
</dbReference>
<evidence type="ECO:0000256" key="2">
    <source>
        <dbReference type="SAM" id="MobiDB-lite"/>
    </source>
</evidence>
<evidence type="ECO:0000313" key="6">
    <source>
        <dbReference type="Proteomes" id="UP001108089"/>
    </source>
</evidence>
<feature type="region of interest" description="Disordered" evidence="2">
    <location>
        <begin position="390"/>
        <end position="410"/>
    </location>
</feature>
<evidence type="ECO:0000259" key="4">
    <source>
        <dbReference type="Pfam" id="PF02371"/>
    </source>
</evidence>
<dbReference type="RefSeq" id="WP_235726253.1">
    <property type="nucleotide sequence ID" value="NZ_JAKGCU010000041.1"/>
</dbReference>
<evidence type="ECO:0000259" key="3">
    <source>
        <dbReference type="Pfam" id="PF01548"/>
    </source>
</evidence>
<organism evidence="5 6">
    <name type="scientific">Gordonia tangerina</name>
    <dbReference type="NCBI Taxonomy" id="2911060"/>
    <lineage>
        <taxon>Bacteria</taxon>
        <taxon>Bacillati</taxon>
        <taxon>Actinomycetota</taxon>
        <taxon>Actinomycetes</taxon>
        <taxon>Mycobacteriales</taxon>
        <taxon>Gordoniaceae</taxon>
        <taxon>Gordonia</taxon>
    </lineage>
</organism>
<dbReference type="PANTHER" id="PTHR33055:SF3">
    <property type="entry name" value="PUTATIVE TRANSPOSASE FOR IS117-RELATED"/>
    <property type="match status" value="1"/>
</dbReference>
<proteinExistence type="predicted"/>
<reference evidence="5" key="1">
    <citation type="submission" date="2022-01" db="EMBL/GenBank/DDBJ databases">
        <title>Gordonia xiamenensis sp. nov., isolated from surface seawater in Xiamen.</title>
        <authorList>
            <person name="He Y.F."/>
        </authorList>
    </citation>
    <scope>NUCLEOTIDE SEQUENCE</scope>
    <source>
        <strain evidence="5">GW1C4-4</strain>
    </source>
</reference>
<dbReference type="InterPro" id="IPR003346">
    <property type="entry name" value="Transposase_20"/>
</dbReference>
<evidence type="ECO:0000256" key="1">
    <source>
        <dbReference type="SAM" id="Coils"/>
    </source>
</evidence>
<dbReference type="EMBL" id="JAKGCU010000041">
    <property type="protein sequence ID" value="MCF3941392.1"/>
    <property type="molecule type" value="Genomic_DNA"/>
</dbReference>
<dbReference type="Proteomes" id="UP001108089">
    <property type="component" value="Unassembled WGS sequence"/>
</dbReference>
<dbReference type="InterPro" id="IPR047650">
    <property type="entry name" value="Transpos_IS110"/>
</dbReference>
<feature type="coiled-coil region" evidence="1">
    <location>
        <begin position="236"/>
        <end position="263"/>
    </location>
</feature>
<feature type="domain" description="Transposase IS110-like N-terminal" evidence="3">
    <location>
        <begin position="7"/>
        <end position="160"/>
    </location>
</feature>
<dbReference type="InterPro" id="IPR002525">
    <property type="entry name" value="Transp_IS110-like_N"/>
</dbReference>
<keyword evidence="1" id="KW-0175">Coiled coil</keyword>
<sequence>MTASVWVGVDVGRRAHHAAAVDEHGAVLWSRRVDNDQTEIEKLLDTVVDAGSAVWAIDMNAPESALLLGVLSAHRQIVQYIPGRVVHRMSGAFAGEGKTDARDAVVIAQTVRMRRDLSIIQVPDELAVELEMLTGHRRDLVTERTRGINRLRGLLTRIFPRLERSFDYSTLAGLTFVAGFSTPKSINAVNDDDLYAHLRRHGVRRPTIPKMIRAARAAAASQTVTLPGEQTIALLVNEAAASLIQLTRQIAELDKRITIALRRHRYAQILESVPGIGAVGGAELVAYTGGNFGSFGSAAKLAAYAGLAPVPHDSGNRHGVLRRPQRYHRGLRRVFYMAALNSAQRDGPSREFYQRKRNEKRSHIHALIALARRLVDVVWALIRDNRKWTPIPAPPPLNHPESREGQGRAA</sequence>
<evidence type="ECO:0000313" key="5">
    <source>
        <dbReference type="EMBL" id="MCF3941392.1"/>
    </source>
</evidence>
<protein>
    <submittedName>
        <fullName evidence="5">IS110 family transposase</fullName>
    </submittedName>
</protein>
<comment type="caution">
    <text evidence="5">The sequence shown here is derived from an EMBL/GenBank/DDBJ whole genome shotgun (WGS) entry which is preliminary data.</text>
</comment>
<dbReference type="NCBIfam" id="NF033542">
    <property type="entry name" value="transpos_IS110"/>
    <property type="match status" value="1"/>
</dbReference>
<dbReference type="Pfam" id="PF01548">
    <property type="entry name" value="DEDD_Tnp_IS110"/>
    <property type="match status" value="1"/>
</dbReference>
<feature type="compositionally biased region" description="Basic and acidic residues" evidence="2">
    <location>
        <begin position="400"/>
        <end position="410"/>
    </location>
</feature>
<name>A0ABS9DS22_9ACTN</name>
<dbReference type="Pfam" id="PF02371">
    <property type="entry name" value="Transposase_20"/>
    <property type="match status" value="1"/>
</dbReference>
<keyword evidence="6" id="KW-1185">Reference proteome</keyword>
<feature type="domain" description="Transposase IS116/IS110/IS902 C-terminal" evidence="4">
    <location>
        <begin position="267"/>
        <end position="354"/>
    </location>
</feature>